<feature type="transmembrane region" description="Helical" evidence="1">
    <location>
        <begin position="81"/>
        <end position="102"/>
    </location>
</feature>
<proteinExistence type="predicted"/>
<dbReference type="EMBL" id="DTMZ01000110">
    <property type="protein sequence ID" value="HGD13411.1"/>
    <property type="molecule type" value="Genomic_DNA"/>
</dbReference>
<reference evidence="3" key="1">
    <citation type="journal article" date="2020" name="mSystems">
        <title>Genome- and Community-Level Interaction Insights into Carbon Utilization and Element Cycling Functions of Hydrothermarchaeota in Hydrothermal Sediment.</title>
        <authorList>
            <person name="Zhou Z."/>
            <person name="Liu Y."/>
            <person name="Xu W."/>
            <person name="Pan J."/>
            <person name="Luo Z.H."/>
            <person name="Li M."/>
        </authorList>
    </citation>
    <scope>NUCLEOTIDE SEQUENCE [LARGE SCALE GENOMIC DNA]</scope>
    <source>
        <strain evidence="3">SpSt-914</strain>
    </source>
</reference>
<keyword evidence="1" id="KW-0812">Transmembrane</keyword>
<dbReference type="InterPro" id="IPR039447">
    <property type="entry name" value="UreH-like_TM_dom"/>
</dbReference>
<protein>
    <submittedName>
        <fullName evidence="3">Sulfite exporter TauE/SafE family protein</fullName>
    </submittedName>
</protein>
<name>A0A7V3V072_UNCW3</name>
<evidence type="ECO:0000313" key="3">
    <source>
        <dbReference type="EMBL" id="HGD13411.1"/>
    </source>
</evidence>
<feature type="transmembrane region" description="Helical" evidence="1">
    <location>
        <begin position="47"/>
        <end position="69"/>
    </location>
</feature>
<evidence type="ECO:0000256" key="1">
    <source>
        <dbReference type="SAM" id="Phobius"/>
    </source>
</evidence>
<comment type="caution">
    <text evidence="3">The sequence shown here is derived from an EMBL/GenBank/DDBJ whole genome shotgun (WGS) entry which is preliminary data.</text>
</comment>
<evidence type="ECO:0000259" key="2">
    <source>
        <dbReference type="Pfam" id="PF13386"/>
    </source>
</evidence>
<sequence>MNQALIYRALALGLANGISCLGYCLPITLPALAGAKTAGVGKAFKRVLIFLLGRLIAYLLIGFFAGMLGVSFTHYPVFQKLVIPVLYVLLALILILYGITGINPFARFTFCRLLQPHFESDRFSLLLGLLVGISPCPPFLLAFVNVLEFAGILNGILFFLFFFIATSIYFLPLILFGYLARFELIRLTARLLAIITGIYFLLLKII</sequence>
<dbReference type="Pfam" id="PF13386">
    <property type="entry name" value="DsbD_2"/>
    <property type="match status" value="1"/>
</dbReference>
<feature type="transmembrane region" description="Helical" evidence="1">
    <location>
        <begin position="123"/>
        <end position="144"/>
    </location>
</feature>
<gene>
    <name evidence="3" type="ORF">ENX16_04965</name>
</gene>
<feature type="transmembrane region" description="Helical" evidence="1">
    <location>
        <begin position="156"/>
        <end position="180"/>
    </location>
</feature>
<feature type="transmembrane region" description="Helical" evidence="1">
    <location>
        <begin position="187"/>
        <end position="205"/>
    </location>
</feature>
<accession>A0A7V3V072</accession>
<organism evidence="3">
    <name type="scientific">candidate division WOR-3 bacterium</name>
    <dbReference type="NCBI Taxonomy" id="2052148"/>
    <lineage>
        <taxon>Bacteria</taxon>
        <taxon>Bacteria division WOR-3</taxon>
    </lineage>
</organism>
<feature type="domain" description="Urease accessory protein UreH-like transmembrane" evidence="2">
    <location>
        <begin position="9"/>
        <end position="201"/>
    </location>
</feature>
<dbReference type="AlphaFoldDB" id="A0A7V3V072"/>
<feature type="transmembrane region" description="Helical" evidence="1">
    <location>
        <begin position="6"/>
        <end position="35"/>
    </location>
</feature>
<keyword evidence="1" id="KW-1133">Transmembrane helix</keyword>
<keyword evidence="1" id="KW-0472">Membrane</keyword>